<evidence type="ECO:0000313" key="1">
    <source>
        <dbReference type="EMBL" id="SHG40816.1"/>
    </source>
</evidence>
<dbReference type="AlphaFoldDB" id="A0A1M5JJP9"/>
<name>A0A1M5JJP9_9BACT</name>
<gene>
    <name evidence="1" type="ORF">SAMN04488109_0108</name>
</gene>
<keyword evidence="2" id="KW-1185">Reference proteome</keyword>
<proteinExistence type="predicted"/>
<protein>
    <submittedName>
        <fullName evidence="1">Uncharacterized protein</fullName>
    </submittedName>
</protein>
<reference evidence="1 2" key="1">
    <citation type="submission" date="2016-11" db="EMBL/GenBank/DDBJ databases">
        <authorList>
            <person name="Jaros S."/>
            <person name="Januszkiewicz K."/>
            <person name="Wedrychowicz H."/>
        </authorList>
    </citation>
    <scope>NUCLEOTIDE SEQUENCE [LARGE SCALE GENOMIC DNA]</scope>
    <source>
        <strain evidence="1 2">DSM 24574</strain>
    </source>
</reference>
<dbReference type="EMBL" id="FQWQ01000001">
    <property type="protein sequence ID" value="SHG40816.1"/>
    <property type="molecule type" value="Genomic_DNA"/>
</dbReference>
<dbReference type="Proteomes" id="UP000184212">
    <property type="component" value="Unassembled WGS sequence"/>
</dbReference>
<organism evidence="1 2">
    <name type="scientific">Chryseolinea serpens</name>
    <dbReference type="NCBI Taxonomy" id="947013"/>
    <lineage>
        <taxon>Bacteria</taxon>
        <taxon>Pseudomonadati</taxon>
        <taxon>Bacteroidota</taxon>
        <taxon>Cytophagia</taxon>
        <taxon>Cytophagales</taxon>
        <taxon>Fulvivirgaceae</taxon>
        <taxon>Chryseolinea</taxon>
    </lineage>
</organism>
<sequence length="41" mass="5128">MPRTRLRYFQRNNCELSLINVETVGHRTKWHEYTIFYSTYC</sequence>
<evidence type="ECO:0000313" key="2">
    <source>
        <dbReference type="Proteomes" id="UP000184212"/>
    </source>
</evidence>
<accession>A0A1M5JJP9</accession>
<dbReference type="STRING" id="947013.SAMN04488109_0108"/>